<evidence type="ECO:0000313" key="2">
    <source>
        <dbReference type="Proteomes" id="UP000002931"/>
    </source>
</evidence>
<proteinExistence type="predicted"/>
<dbReference type="Proteomes" id="UP000002931">
    <property type="component" value="Unassembled WGS sequence"/>
</dbReference>
<gene>
    <name evidence="1" type="ORF">RB2654_14365</name>
</gene>
<evidence type="ECO:0000313" key="1">
    <source>
        <dbReference type="EMBL" id="EAQ12477.1"/>
    </source>
</evidence>
<dbReference type="EMBL" id="AAMT01000008">
    <property type="protein sequence ID" value="EAQ12477.1"/>
    <property type="molecule type" value="Genomic_DNA"/>
</dbReference>
<dbReference type="HOGENOM" id="CLU_3218355_0_0_5"/>
<protein>
    <submittedName>
        <fullName evidence="1">Uncharacterized protein</fullName>
    </submittedName>
</protein>
<keyword evidence="2" id="KW-1185">Reference proteome</keyword>
<sequence length="44" mass="4957">MPLVVAADNGAPVRSFRRPARWRLNDRARSAWNARKSLPPSQPS</sequence>
<reference evidence="1 2" key="1">
    <citation type="journal article" date="2010" name="J. Bacteriol.">
        <title>Genome sequences of Pelagibaca bermudensis HTCC2601T and Maritimibacter alkaliphilus HTCC2654T, the type strains of two marine Roseobacter genera.</title>
        <authorList>
            <person name="Thrash J.C."/>
            <person name="Cho J.C."/>
            <person name="Ferriera S."/>
            <person name="Johnson J."/>
            <person name="Vergin K.L."/>
            <person name="Giovannoni S.J."/>
        </authorList>
    </citation>
    <scope>NUCLEOTIDE SEQUENCE [LARGE SCALE GENOMIC DNA]</scope>
    <source>
        <strain evidence="1 2">HTCC2654</strain>
    </source>
</reference>
<name>A3VGS2_9RHOB</name>
<comment type="caution">
    <text evidence="1">The sequence shown here is derived from an EMBL/GenBank/DDBJ whole genome shotgun (WGS) entry which is preliminary data.</text>
</comment>
<accession>A3VGS2</accession>
<organism evidence="1 2">
    <name type="scientific">Maritimibacter alkaliphilus HTCC2654</name>
    <dbReference type="NCBI Taxonomy" id="314271"/>
    <lineage>
        <taxon>Bacteria</taxon>
        <taxon>Pseudomonadati</taxon>
        <taxon>Pseudomonadota</taxon>
        <taxon>Alphaproteobacteria</taxon>
        <taxon>Rhodobacterales</taxon>
        <taxon>Roseobacteraceae</taxon>
        <taxon>Maritimibacter</taxon>
    </lineage>
</organism>
<dbReference type="AlphaFoldDB" id="A3VGS2"/>